<evidence type="ECO:0000256" key="2">
    <source>
        <dbReference type="ARBA" id="ARBA00006966"/>
    </source>
</evidence>
<dbReference type="InterPro" id="IPR015424">
    <property type="entry name" value="PyrdxlP-dep_Trfase"/>
</dbReference>
<dbReference type="InterPro" id="IPR015422">
    <property type="entry name" value="PyrdxlP-dep_Trfase_small"/>
</dbReference>
<dbReference type="Pfam" id="PF01212">
    <property type="entry name" value="Beta_elim_lyase"/>
    <property type="match status" value="1"/>
</dbReference>
<dbReference type="SUPFAM" id="SSF53383">
    <property type="entry name" value="PLP-dependent transferases"/>
    <property type="match status" value="1"/>
</dbReference>
<dbReference type="Proteomes" id="UP000760668">
    <property type="component" value="Unassembled WGS sequence"/>
</dbReference>
<name>A0A921MME1_9FIRM</name>
<comment type="caution">
    <text evidence="5">The sequence shown here is derived from an EMBL/GenBank/DDBJ whole genome shotgun (WGS) entry which is preliminary data.</text>
</comment>
<dbReference type="EMBL" id="DYUC01000079">
    <property type="protein sequence ID" value="HJG86940.1"/>
    <property type="molecule type" value="Genomic_DNA"/>
</dbReference>
<gene>
    <name evidence="5" type="ORF">K8V01_07970</name>
</gene>
<sequence>MYNFRNDYSEGAHPAVLAALAAHNGEHVVGYGADQYCARAAQLIRDLCRCPGADVQFLIGGTQTNFTAVAAFLRPWEGVICAHTGHVNGHEGGAVEATGHKLLQAQAGPDGKLTPELILPLVEEGRNEHVVLPRLVYISDATENGAVYTLAELEALSSCCRANGLLLFLDGARLGAAFGAAGNDLTLPDLARLTDAFYIGGTKNGALMGEALIIVNPTLQEGFFRIKKQRGAVLAKGWLLGLQFHALLEDGLYWTIARHAVDMAQALQTGLEALGLPMAPRSASNMVFPVVPDSLLPALDRLCTYEVWTRQDADHTVVRLVTSFATRQADVDGFLSALKEAL</sequence>
<proteinExistence type="inferred from homology"/>
<dbReference type="GO" id="GO:0006520">
    <property type="term" value="P:amino acid metabolic process"/>
    <property type="evidence" value="ECO:0007669"/>
    <property type="project" value="InterPro"/>
</dbReference>
<dbReference type="PANTHER" id="PTHR48097:SF5">
    <property type="entry name" value="LOW SPECIFICITY L-THREONINE ALDOLASE"/>
    <property type="match status" value="1"/>
</dbReference>
<evidence type="ECO:0000313" key="5">
    <source>
        <dbReference type="EMBL" id="HJG86940.1"/>
    </source>
</evidence>
<protein>
    <submittedName>
        <fullName evidence="5">Threonine aldolase</fullName>
    </submittedName>
</protein>
<dbReference type="Gene3D" id="3.90.1150.10">
    <property type="entry name" value="Aspartate Aminotransferase, domain 1"/>
    <property type="match status" value="1"/>
</dbReference>
<dbReference type="GO" id="GO:0016829">
    <property type="term" value="F:lyase activity"/>
    <property type="evidence" value="ECO:0007669"/>
    <property type="project" value="InterPro"/>
</dbReference>
<feature type="domain" description="Aromatic amino acid beta-eliminating lyase/threonine aldolase" evidence="4">
    <location>
        <begin position="6"/>
        <end position="291"/>
    </location>
</feature>
<dbReference type="PANTHER" id="PTHR48097">
    <property type="entry name" value="L-THREONINE ALDOLASE-RELATED"/>
    <property type="match status" value="1"/>
</dbReference>
<dbReference type="AlphaFoldDB" id="A0A921MME1"/>
<accession>A0A921MME1</accession>
<dbReference type="RefSeq" id="WP_295367974.1">
    <property type="nucleotide sequence ID" value="NZ_DYUC01000079.1"/>
</dbReference>
<keyword evidence="3" id="KW-0663">Pyridoxal phosphate</keyword>
<evidence type="ECO:0000256" key="1">
    <source>
        <dbReference type="ARBA" id="ARBA00001933"/>
    </source>
</evidence>
<evidence type="ECO:0000256" key="3">
    <source>
        <dbReference type="ARBA" id="ARBA00022898"/>
    </source>
</evidence>
<dbReference type="InterPro" id="IPR015421">
    <property type="entry name" value="PyrdxlP-dep_Trfase_major"/>
</dbReference>
<dbReference type="Gene3D" id="3.40.640.10">
    <property type="entry name" value="Type I PLP-dependent aspartate aminotransferase-like (Major domain)"/>
    <property type="match status" value="1"/>
</dbReference>
<organism evidence="5 6">
    <name type="scientific">Pseudoflavonifractor capillosus</name>
    <dbReference type="NCBI Taxonomy" id="106588"/>
    <lineage>
        <taxon>Bacteria</taxon>
        <taxon>Bacillati</taxon>
        <taxon>Bacillota</taxon>
        <taxon>Clostridia</taxon>
        <taxon>Eubacteriales</taxon>
        <taxon>Oscillospiraceae</taxon>
        <taxon>Pseudoflavonifractor</taxon>
    </lineage>
</organism>
<reference evidence="5" key="1">
    <citation type="journal article" date="2021" name="PeerJ">
        <title>Extensive microbial diversity within the chicken gut microbiome revealed by metagenomics and culture.</title>
        <authorList>
            <person name="Gilroy R."/>
            <person name="Ravi A."/>
            <person name="Getino M."/>
            <person name="Pursley I."/>
            <person name="Horton D.L."/>
            <person name="Alikhan N.F."/>
            <person name="Baker D."/>
            <person name="Gharbi K."/>
            <person name="Hall N."/>
            <person name="Watson M."/>
            <person name="Adriaenssens E.M."/>
            <person name="Foster-Nyarko E."/>
            <person name="Jarju S."/>
            <person name="Secka A."/>
            <person name="Antonio M."/>
            <person name="Oren A."/>
            <person name="Chaudhuri R.R."/>
            <person name="La Ragione R."/>
            <person name="Hildebrand F."/>
            <person name="Pallen M.J."/>
        </authorList>
    </citation>
    <scope>NUCLEOTIDE SEQUENCE</scope>
    <source>
        <strain evidence="5">CHK179-5677</strain>
    </source>
</reference>
<evidence type="ECO:0000313" key="6">
    <source>
        <dbReference type="Proteomes" id="UP000760668"/>
    </source>
</evidence>
<comment type="similarity">
    <text evidence="2">Belongs to the threonine aldolase family.</text>
</comment>
<dbReference type="InterPro" id="IPR001597">
    <property type="entry name" value="ArAA_b-elim_lyase/Thr_aldolase"/>
</dbReference>
<comment type="cofactor">
    <cofactor evidence="1">
        <name>pyridoxal 5'-phosphate</name>
        <dbReference type="ChEBI" id="CHEBI:597326"/>
    </cofactor>
</comment>
<evidence type="ECO:0000259" key="4">
    <source>
        <dbReference type="Pfam" id="PF01212"/>
    </source>
</evidence>
<reference evidence="5" key="2">
    <citation type="submission" date="2021-09" db="EMBL/GenBank/DDBJ databases">
        <authorList>
            <person name="Gilroy R."/>
        </authorList>
    </citation>
    <scope>NUCLEOTIDE SEQUENCE</scope>
    <source>
        <strain evidence="5">CHK179-5677</strain>
    </source>
</reference>